<dbReference type="InterPro" id="IPR002110">
    <property type="entry name" value="Ankyrin_rpt"/>
</dbReference>
<dbReference type="InterPro" id="IPR050663">
    <property type="entry name" value="Ankyrin-SOCS_Box"/>
</dbReference>
<reference evidence="4" key="2">
    <citation type="journal article" date="2007" name="Science">
        <title>Draft genome sequence of the sexually transmitted pathogen Trichomonas vaginalis.</title>
        <authorList>
            <person name="Carlton J.M."/>
            <person name="Hirt R.P."/>
            <person name="Silva J.C."/>
            <person name="Delcher A.L."/>
            <person name="Schatz M."/>
            <person name="Zhao Q."/>
            <person name="Wortman J.R."/>
            <person name="Bidwell S.L."/>
            <person name="Alsmark U.C.M."/>
            <person name="Besteiro S."/>
            <person name="Sicheritz-Ponten T."/>
            <person name="Noel C.J."/>
            <person name="Dacks J.B."/>
            <person name="Foster P.G."/>
            <person name="Simillion C."/>
            <person name="Van de Peer Y."/>
            <person name="Miranda-Saavedra D."/>
            <person name="Barton G.J."/>
            <person name="Westrop G.D."/>
            <person name="Mueller S."/>
            <person name="Dessi D."/>
            <person name="Fiori P.L."/>
            <person name="Ren Q."/>
            <person name="Paulsen I."/>
            <person name="Zhang H."/>
            <person name="Bastida-Corcuera F.D."/>
            <person name="Simoes-Barbosa A."/>
            <person name="Brown M.T."/>
            <person name="Hayes R.D."/>
            <person name="Mukherjee M."/>
            <person name="Okumura C.Y."/>
            <person name="Schneider R."/>
            <person name="Smith A.J."/>
            <person name="Vanacova S."/>
            <person name="Villalvazo M."/>
            <person name="Haas B.J."/>
            <person name="Pertea M."/>
            <person name="Feldblyum T.V."/>
            <person name="Utterback T.R."/>
            <person name="Shu C.L."/>
            <person name="Osoegawa K."/>
            <person name="de Jong P.J."/>
            <person name="Hrdy I."/>
            <person name="Horvathova L."/>
            <person name="Zubacova Z."/>
            <person name="Dolezal P."/>
            <person name="Malik S.B."/>
            <person name="Logsdon J.M. Jr."/>
            <person name="Henze K."/>
            <person name="Gupta A."/>
            <person name="Wang C.C."/>
            <person name="Dunne R.L."/>
            <person name="Upcroft J.A."/>
            <person name="Upcroft P."/>
            <person name="White O."/>
            <person name="Salzberg S.L."/>
            <person name="Tang P."/>
            <person name="Chiu C.-H."/>
            <person name="Lee Y.-S."/>
            <person name="Embley T.M."/>
            <person name="Coombs G.H."/>
            <person name="Mottram J.C."/>
            <person name="Tachezy J."/>
            <person name="Fraser-Liggett C.M."/>
            <person name="Johnson P.J."/>
        </authorList>
    </citation>
    <scope>NUCLEOTIDE SEQUENCE [LARGE SCALE GENOMIC DNA]</scope>
    <source>
        <strain evidence="4">G3</strain>
    </source>
</reference>
<dbReference type="AlphaFoldDB" id="A2DUB2"/>
<dbReference type="PANTHER" id="PTHR24193:SF121">
    <property type="entry name" value="ADA2A-CONTAINING COMPLEX COMPONENT 3, ISOFORM D"/>
    <property type="match status" value="1"/>
</dbReference>
<dbReference type="SMART" id="SM00248">
    <property type="entry name" value="ANK"/>
    <property type="match status" value="1"/>
</dbReference>
<reference evidence="4" key="1">
    <citation type="submission" date="2006-10" db="EMBL/GenBank/DDBJ databases">
        <authorList>
            <person name="Amadeo P."/>
            <person name="Zhao Q."/>
            <person name="Wortman J."/>
            <person name="Fraser-Liggett C."/>
            <person name="Carlton J."/>
        </authorList>
    </citation>
    <scope>NUCLEOTIDE SEQUENCE</scope>
    <source>
        <strain evidence="4">G3</strain>
    </source>
</reference>
<dbReference type="SMR" id="A2DUB2"/>
<dbReference type="Proteomes" id="UP000001542">
    <property type="component" value="Unassembled WGS sequence"/>
</dbReference>
<dbReference type="PANTHER" id="PTHR24193">
    <property type="entry name" value="ANKYRIN REPEAT PROTEIN"/>
    <property type="match status" value="1"/>
</dbReference>
<proteinExistence type="predicted"/>
<dbReference type="Pfam" id="PF12796">
    <property type="entry name" value="Ank_2"/>
    <property type="match status" value="1"/>
</dbReference>
<dbReference type="VEuPathDB" id="TrichDB:TVAG_262000"/>
<feature type="repeat" description="ANK" evidence="3">
    <location>
        <begin position="2"/>
        <end position="34"/>
    </location>
</feature>
<dbReference type="VEuPathDB" id="TrichDB:TVAGG3_0595570"/>
<name>A2DUB2_TRIV3</name>
<evidence type="ECO:0000256" key="3">
    <source>
        <dbReference type="PROSITE-ProRule" id="PRU00023"/>
    </source>
</evidence>
<evidence type="ECO:0000313" key="5">
    <source>
        <dbReference type="Proteomes" id="UP000001542"/>
    </source>
</evidence>
<dbReference type="Gene3D" id="1.25.40.20">
    <property type="entry name" value="Ankyrin repeat-containing domain"/>
    <property type="match status" value="1"/>
</dbReference>
<keyword evidence="1" id="KW-0677">Repeat</keyword>
<organism evidence="4 5">
    <name type="scientific">Trichomonas vaginalis (strain ATCC PRA-98 / G3)</name>
    <dbReference type="NCBI Taxonomy" id="412133"/>
    <lineage>
        <taxon>Eukaryota</taxon>
        <taxon>Metamonada</taxon>
        <taxon>Parabasalia</taxon>
        <taxon>Trichomonadida</taxon>
        <taxon>Trichomonadidae</taxon>
        <taxon>Trichomonas</taxon>
    </lineage>
</organism>
<dbReference type="OrthoDB" id="194358at2759"/>
<keyword evidence="2 3" id="KW-0040">ANK repeat</keyword>
<sequence>MIRENSLHHAAQNNSKETAELLISHGANINEKDNDGEISLHIAIDKDSKEKSELLQLTTYNGSKEIATPLISQTN</sequence>
<dbReference type="SUPFAM" id="SSF48403">
    <property type="entry name" value="Ankyrin repeat"/>
    <property type="match status" value="1"/>
</dbReference>
<accession>A2DUB2</accession>
<evidence type="ECO:0000256" key="1">
    <source>
        <dbReference type="ARBA" id="ARBA00022737"/>
    </source>
</evidence>
<protein>
    <submittedName>
        <fullName evidence="4">Uncharacterized protein</fullName>
    </submittedName>
</protein>
<dbReference type="PROSITE" id="PS50088">
    <property type="entry name" value="ANK_REPEAT"/>
    <property type="match status" value="1"/>
</dbReference>
<gene>
    <name evidence="4" type="ORF">TVAG_262000</name>
</gene>
<dbReference type="EMBL" id="DS113248">
    <property type="protein sequence ID" value="EAY15950.1"/>
    <property type="molecule type" value="Genomic_DNA"/>
</dbReference>
<dbReference type="RefSeq" id="XP_001328173.1">
    <property type="nucleotide sequence ID" value="XM_001328138.1"/>
</dbReference>
<evidence type="ECO:0000256" key="2">
    <source>
        <dbReference type="ARBA" id="ARBA00023043"/>
    </source>
</evidence>
<dbReference type="KEGG" id="tva:4773949"/>
<dbReference type="InterPro" id="IPR036770">
    <property type="entry name" value="Ankyrin_rpt-contain_sf"/>
</dbReference>
<evidence type="ECO:0000313" key="4">
    <source>
        <dbReference type="EMBL" id="EAY15950.1"/>
    </source>
</evidence>
<keyword evidence="5" id="KW-1185">Reference proteome</keyword>
<dbReference type="PROSITE" id="PS50297">
    <property type="entry name" value="ANK_REP_REGION"/>
    <property type="match status" value="1"/>
</dbReference>
<dbReference type="InParanoid" id="A2DUB2"/>